<keyword evidence="1" id="KW-0175">Coiled coil</keyword>
<dbReference type="AlphaFoldDB" id="I3IHU5"/>
<sequence length="113" mass="12636">MDNKTKENAGSILKIDEALEFLNRELAGKKDEINRLISEKYSNLKEIIGTGKEMMEKTKQTLEDAVGKGEEKVKEMTTEIDKRVHTNPWLAIGIAAASGLLLGYIIEASRRSK</sequence>
<dbReference type="OrthoDB" id="9181874at2"/>
<protein>
    <recommendedName>
        <fullName evidence="3">DUF883 domain-containing protein</fullName>
    </recommendedName>
</protein>
<dbReference type="Pfam" id="PF19029">
    <property type="entry name" value="DUF883_C"/>
    <property type="match status" value="1"/>
</dbReference>
<accession>I3IHU5</accession>
<keyword evidence="5" id="KW-1185">Reference proteome</keyword>
<evidence type="ECO:0000313" key="5">
    <source>
        <dbReference type="Proteomes" id="UP000002985"/>
    </source>
</evidence>
<gene>
    <name evidence="4" type="ORF">KSU1_B0433</name>
</gene>
<proteinExistence type="predicted"/>
<keyword evidence="2" id="KW-0812">Transmembrane</keyword>
<feature type="domain" description="DUF883" evidence="3">
    <location>
        <begin position="81"/>
        <end position="106"/>
    </location>
</feature>
<dbReference type="InterPro" id="IPR043605">
    <property type="entry name" value="DUF883_C"/>
</dbReference>
<keyword evidence="2" id="KW-1133">Transmembrane helix</keyword>
<feature type="transmembrane region" description="Helical" evidence="2">
    <location>
        <begin position="89"/>
        <end position="106"/>
    </location>
</feature>
<dbReference type="EMBL" id="BAFH01000002">
    <property type="protein sequence ID" value="GAB61290.1"/>
    <property type="molecule type" value="Genomic_DNA"/>
</dbReference>
<keyword evidence="2" id="KW-0472">Membrane</keyword>
<evidence type="ECO:0000313" key="4">
    <source>
        <dbReference type="EMBL" id="GAB61290.1"/>
    </source>
</evidence>
<name>I3IHU5_9BACT</name>
<dbReference type="Proteomes" id="UP000002985">
    <property type="component" value="Unassembled WGS sequence"/>
</dbReference>
<evidence type="ECO:0000256" key="1">
    <source>
        <dbReference type="SAM" id="Coils"/>
    </source>
</evidence>
<organism evidence="4 5">
    <name type="scientific">Candidatus Jettenia caeni</name>
    <dbReference type="NCBI Taxonomy" id="247490"/>
    <lineage>
        <taxon>Bacteria</taxon>
        <taxon>Pseudomonadati</taxon>
        <taxon>Planctomycetota</taxon>
        <taxon>Candidatus Brocadiia</taxon>
        <taxon>Candidatus Brocadiales</taxon>
        <taxon>Candidatus Brocadiaceae</taxon>
        <taxon>Candidatus Jettenia</taxon>
    </lineage>
</organism>
<reference evidence="4 5" key="1">
    <citation type="journal article" date="2012" name="FEBS Lett.">
        <title>Anammox organism KSU-1 expresses a NirK-type copper-containing nitrite reductase instead of a NirS-type with cytochrome cd1.</title>
        <authorList>
            <person name="Hira D."/>
            <person name="Toh H."/>
            <person name="Migita C.T."/>
            <person name="Okubo H."/>
            <person name="Nishiyama T."/>
            <person name="Hattori M."/>
            <person name="Furukawa K."/>
            <person name="Fujii T."/>
        </authorList>
    </citation>
    <scope>NUCLEOTIDE SEQUENCE [LARGE SCALE GENOMIC DNA]</scope>
</reference>
<dbReference type="STRING" id="247490.KSU1_B0433"/>
<evidence type="ECO:0000259" key="3">
    <source>
        <dbReference type="Pfam" id="PF19029"/>
    </source>
</evidence>
<feature type="coiled-coil region" evidence="1">
    <location>
        <begin position="12"/>
        <end position="79"/>
    </location>
</feature>
<evidence type="ECO:0000256" key="2">
    <source>
        <dbReference type="SAM" id="Phobius"/>
    </source>
</evidence>
<comment type="caution">
    <text evidence="4">The sequence shown here is derived from an EMBL/GenBank/DDBJ whole genome shotgun (WGS) entry which is preliminary data.</text>
</comment>